<dbReference type="AlphaFoldDB" id="A0A1X0QGN5"/>
<evidence type="ECO:0000313" key="1">
    <source>
        <dbReference type="EMBL" id="ORD98940.1"/>
    </source>
</evidence>
<protein>
    <submittedName>
        <fullName evidence="1">Uncharacterized protein</fullName>
    </submittedName>
</protein>
<organism evidence="1 2">
    <name type="scientific">Hepatospora eriocheir</name>
    <dbReference type="NCBI Taxonomy" id="1081669"/>
    <lineage>
        <taxon>Eukaryota</taxon>
        <taxon>Fungi</taxon>
        <taxon>Fungi incertae sedis</taxon>
        <taxon>Microsporidia</taxon>
        <taxon>Hepatosporidae</taxon>
        <taxon>Hepatospora</taxon>
    </lineage>
</organism>
<dbReference type="EMBL" id="LTAI01000373">
    <property type="protein sequence ID" value="ORD98940.1"/>
    <property type="molecule type" value="Genomic_DNA"/>
</dbReference>
<reference evidence="1 2" key="1">
    <citation type="journal article" date="2017" name="Environ. Microbiol.">
        <title>Decay of the glycolytic pathway and adaptation to intranuclear parasitism within Enterocytozoonidae microsporidia.</title>
        <authorList>
            <person name="Wiredu Boakye D."/>
            <person name="Jaroenlak P."/>
            <person name="Prachumwat A."/>
            <person name="Williams T.A."/>
            <person name="Bateman K.S."/>
            <person name="Itsathitphaisarn O."/>
            <person name="Sritunyalucksana K."/>
            <person name="Paszkiewicz K.H."/>
            <person name="Moore K.A."/>
            <person name="Stentiford G.D."/>
            <person name="Williams B.A."/>
        </authorList>
    </citation>
    <scope>NUCLEOTIDE SEQUENCE [LARGE SCALE GENOMIC DNA]</scope>
    <source>
        <strain evidence="2">canceri</strain>
    </source>
</reference>
<proteinExistence type="predicted"/>
<evidence type="ECO:0000313" key="2">
    <source>
        <dbReference type="Proteomes" id="UP000192501"/>
    </source>
</evidence>
<sequence length="194" mass="23658">MFFNLISCVILLSDQNDYDNSSFNKNICLSNKNLIEKYKLTIKSVFDDYFEKEICCCLDIIDELCENNSSYYKSELDSYLRYYFNEFFILPVYREIDKNFNFFTNVIYFEKIHRKFDLIFKDMEEIFLIEFLLYVSLIKHEDFDHLSNESLNILIDLIINKSKNNFYLYKYEFLHKIKEHINILQNDHLKTVSE</sequence>
<dbReference type="VEuPathDB" id="MicrosporidiaDB:HERIO_1720"/>
<dbReference type="VEuPathDB" id="MicrosporidiaDB:A0H76_1679"/>
<comment type="caution">
    <text evidence="1">The sequence shown here is derived from an EMBL/GenBank/DDBJ whole genome shotgun (WGS) entry which is preliminary data.</text>
</comment>
<accession>A0A1X0QGN5</accession>
<name>A0A1X0QGN5_9MICR</name>
<dbReference type="Proteomes" id="UP000192501">
    <property type="component" value="Unassembled WGS sequence"/>
</dbReference>
<gene>
    <name evidence="1" type="ORF">A0H76_1679</name>
</gene>